<keyword evidence="4" id="KW-1185">Reference proteome</keyword>
<evidence type="ECO:0000256" key="1">
    <source>
        <dbReference type="ARBA" id="ARBA00006845"/>
    </source>
</evidence>
<evidence type="ECO:0000313" key="4">
    <source>
        <dbReference type="Proteomes" id="UP000624325"/>
    </source>
</evidence>
<dbReference type="RefSeq" id="WP_203702599.1">
    <property type="nucleotide sequence ID" value="NZ_BAAALU010000001.1"/>
</dbReference>
<dbReference type="InterPro" id="IPR035905">
    <property type="entry name" value="Barstar-like_sf"/>
</dbReference>
<dbReference type="EMBL" id="BONC01000016">
    <property type="protein sequence ID" value="GIF56705.1"/>
    <property type="molecule type" value="Genomic_DNA"/>
</dbReference>
<proteinExistence type="inferred from homology"/>
<comment type="similarity">
    <text evidence="1">Belongs to the barstar family.</text>
</comment>
<dbReference type="Pfam" id="PF01337">
    <property type="entry name" value="Barstar"/>
    <property type="match status" value="1"/>
</dbReference>
<evidence type="ECO:0000259" key="2">
    <source>
        <dbReference type="Pfam" id="PF01337"/>
    </source>
</evidence>
<evidence type="ECO:0000313" key="3">
    <source>
        <dbReference type="EMBL" id="GIF56705.1"/>
    </source>
</evidence>
<comment type="caution">
    <text evidence="3">The sequence shown here is derived from an EMBL/GenBank/DDBJ whole genome shotgun (WGS) entry which is preliminary data.</text>
</comment>
<feature type="domain" description="Barstar (barnase inhibitor)" evidence="2">
    <location>
        <begin position="45"/>
        <end position="143"/>
    </location>
</feature>
<accession>A0ABQ4C1P7</accession>
<gene>
    <name evidence="3" type="ORF">Air01nite_28000</name>
</gene>
<dbReference type="SUPFAM" id="SSF52038">
    <property type="entry name" value="Barstar-related"/>
    <property type="match status" value="1"/>
</dbReference>
<dbReference type="InterPro" id="IPR000468">
    <property type="entry name" value="Barstar"/>
</dbReference>
<reference evidence="3 4" key="1">
    <citation type="submission" date="2021-01" db="EMBL/GenBank/DDBJ databases">
        <title>Whole genome shotgun sequence of Asanoa iriomotensis NBRC 100142.</title>
        <authorList>
            <person name="Komaki H."/>
            <person name="Tamura T."/>
        </authorList>
    </citation>
    <scope>NUCLEOTIDE SEQUENCE [LARGE SCALE GENOMIC DNA]</scope>
    <source>
        <strain evidence="3 4">NBRC 100142</strain>
    </source>
</reference>
<organism evidence="3 4">
    <name type="scientific">Asanoa iriomotensis</name>
    <dbReference type="NCBI Taxonomy" id="234613"/>
    <lineage>
        <taxon>Bacteria</taxon>
        <taxon>Bacillati</taxon>
        <taxon>Actinomycetota</taxon>
        <taxon>Actinomycetes</taxon>
        <taxon>Micromonosporales</taxon>
        <taxon>Micromonosporaceae</taxon>
        <taxon>Asanoa</taxon>
    </lineage>
</organism>
<dbReference type="Gene3D" id="3.30.370.10">
    <property type="entry name" value="Barstar-like"/>
    <property type="match status" value="1"/>
</dbReference>
<dbReference type="Proteomes" id="UP000624325">
    <property type="component" value="Unassembled WGS sequence"/>
</dbReference>
<sequence length="184" mass="20533">MAAFDLERDANRLDFRLMLHGAVTLFWRSHLFAEAVDWMREHGYTIVQLDASAWTTDDDLHSAIAAALDFPDYYGRNLDALNDCMRDVVAHAYGTTEDATGLLLAFAGYDAFTRGRPRTAQAVLEILADQARCAMLTGHRMLCLVQSNDPRITFEPVGASPVLWNPAEWLDAKRQPSSVPHPLA</sequence>
<protein>
    <recommendedName>
        <fullName evidence="2">Barstar (barnase inhibitor) domain-containing protein</fullName>
    </recommendedName>
</protein>
<name>A0ABQ4C1P7_9ACTN</name>